<keyword evidence="4 10" id="KW-0963">Cytoplasm</keyword>
<dbReference type="GO" id="GO:0050920">
    <property type="term" value="P:regulation of chemotaxis"/>
    <property type="evidence" value="ECO:0007669"/>
    <property type="project" value="InterPro"/>
</dbReference>
<dbReference type="GO" id="GO:0004721">
    <property type="term" value="F:phosphoprotein phosphatase activity"/>
    <property type="evidence" value="ECO:0007669"/>
    <property type="project" value="UniProtKB-KW"/>
</dbReference>
<evidence type="ECO:0000256" key="6">
    <source>
        <dbReference type="ARBA" id="ARBA00022779"/>
    </source>
</evidence>
<evidence type="ECO:0000256" key="10">
    <source>
        <dbReference type="PIRNR" id="PIRNR002884"/>
    </source>
</evidence>
<comment type="subunit">
    <text evidence="10">Homodimer.</text>
</comment>
<comment type="subcellular location">
    <subcellularLocation>
        <location evidence="1 10">Cytoplasm</location>
    </subcellularLocation>
</comment>
<dbReference type="GO" id="GO:0005737">
    <property type="term" value="C:cytoplasm"/>
    <property type="evidence" value="ECO:0007669"/>
    <property type="project" value="UniProtKB-SubCell"/>
</dbReference>
<evidence type="ECO:0000256" key="11">
    <source>
        <dbReference type="PIRSR" id="PIRSR002884-1"/>
    </source>
</evidence>
<dbReference type="InterPro" id="IPR050992">
    <property type="entry name" value="CheZ_family_phosphatases"/>
</dbReference>
<dbReference type="PIRSF" id="PIRSF002884">
    <property type="entry name" value="CheZ"/>
    <property type="match status" value="1"/>
</dbReference>
<comment type="function">
    <text evidence="10">Plays an important role in bacterial chemotaxis signal transduction pathway by accelerating the dephosphorylation of phosphorylated CheY (CheY-P).</text>
</comment>
<evidence type="ECO:0000256" key="9">
    <source>
        <dbReference type="ARBA" id="ARBA00029599"/>
    </source>
</evidence>
<proteinExistence type="inferred from homology"/>
<dbReference type="EMBL" id="BKAD01000004">
    <property type="protein sequence ID" value="GEP29328.1"/>
    <property type="molecule type" value="Genomic_DNA"/>
</dbReference>
<evidence type="ECO:0000256" key="1">
    <source>
        <dbReference type="ARBA" id="ARBA00004496"/>
    </source>
</evidence>
<name>A0A512L4C2_9PROT</name>
<protein>
    <recommendedName>
        <fullName evidence="3 10">Protein phosphatase CheZ</fullName>
        <ecNumber evidence="10">3.1.3.-</ecNumber>
    </recommendedName>
    <alternativeName>
        <fullName evidence="9 10">Chemotaxis protein CheZ</fullName>
    </alternativeName>
</protein>
<reference evidence="12 13" key="1">
    <citation type="submission" date="2019-07" db="EMBL/GenBank/DDBJ databases">
        <title>Whole genome shotgun sequence of Thiobacillus plumbophilus NBRC 107929.</title>
        <authorList>
            <person name="Hosoyama A."/>
            <person name="Uohara A."/>
            <person name="Ohji S."/>
            <person name="Ichikawa N."/>
        </authorList>
    </citation>
    <scope>NUCLEOTIDE SEQUENCE [LARGE SCALE GENOMIC DNA]</scope>
    <source>
        <strain evidence="12 13">NBRC 107929</strain>
    </source>
</reference>
<dbReference type="PANTHER" id="PTHR43693">
    <property type="entry name" value="PROTEIN PHOSPHATASE CHEZ"/>
    <property type="match status" value="1"/>
</dbReference>
<keyword evidence="8 10" id="KW-0904">Protein phosphatase</keyword>
<evidence type="ECO:0000256" key="3">
    <source>
        <dbReference type="ARBA" id="ARBA00018484"/>
    </source>
</evidence>
<evidence type="ECO:0000256" key="5">
    <source>
        <dbReference type="ARBA" id="ARBA00022500"/>
    </source>
</evidence>
<feature type="site" description="Enhances dephosphorylation of CheY-P" evidence="11">
    <location>
        <position position="158"/>
    </location>
</feature>
<dbReference type="PANTHER" id="PTHR43693:SF1">
    <property type="entry name" value="PROTEIN PHOSPHATASE CHEZ"/>
    <property type="match status" value="1"/>
</dbReference>
<keyword evidence="5 10" id="KW-0145">Chemotaxis</keyword>
<dbReference type="Pfam" id="PF04344">
    <property type="entry name" value="CheZ"/>
    <property type="match status" value="1"/>
</dbReference>
<dbReference type="SUPFAM" id="SSF75708">
    <property type="entry name" value="Chemotaxis phosphatase CheZ"/>
    <property type="match status" value="1"/>
</dbReference>
<dbReference type="Proteomes" id="UP000321337">
    <property type="component" value="Unassembled WGS sequence"/>
</dbReference>
<evidence type="ECO:0000313" key="13">
    <source>
        <dbReference type="Proteomes" id="UP000321337"/>
    </source>
</evidence>
<keyword evidence="13" id="KW-1185">Reference proteome</keyword>
<evidence type="ECO:0000256" key="2">
    <source>
        <dbReference type="ARBA" id="ARBA00005908"/>
    </source>
</evidence>
<dbReference type="EC" id="3.1.3.-" evidence="10"/>
<sequence length="226" mass="24980">MNTLLPHVTLDAVAYQAKGSEPGQHDEVMARIGQMTRSLHESLRELGFDKVLEKATHDIPDVRERLNYVARMTEQAAQRVLNATDTAIPLQERIDAGAGEVLNGWHTVLKAPFSEADYRDMATLTMQCLADMRHDTSATKQQLLDIMMAQDFQDLTGQVIRRVTELAHHLEQQLVQLLIDYAPASAEVRRDAGNGLLNGPQINPAGNSDVVADQGQVDDLLDSLGF</sequence>
<dbReference type="GO" id="GO:0097588">
    <property type="term" value="P:archaeal or bacterial-type flagellum-dependent cell motility"/>
    <property type="evidence" value="ECO:0007669"/>
    <property type="project" value="UniProtKB-KW"/>
</dbReference>
<gene>
    <name evidence="12" type="ORF">TPL01_04660</name>
</gene>
<evidence type="ECO:0000256" key="8">
    <source>
        <dbReference type="ARBA" id="ARBA00022912"/>
    </source>
</evidence>
<dbReference type="GO" id="GO:0009288">
    <property type="term" value="C:bacterial-type flagellum"/>
    <property type="evidence" value="ECO:0007669"/>
    <property type="project" value="InterPro"/>
</dbReference>
<dbReference type="GO" id="GO:0006935">
    <property type="term" value="P:chemotaxis"/>
    <property type="evidence" value="ECO:0007669"/>
    <property type="project" value="UniProtKB-KW"/>
</dbReference>
<accession>A0A512L4C2</accession>
<keyword evidence="6 10" id="KW-0283">Flagellar rotation</keyword>
<comment type="similarity">
    <text evidence="2 10">Belongs to the CheZ family.</text>
</comment>
<organism evidence="12 13">
    <name type="scientific">Sulfuriferula plumbiphila</name>
    <dbReference type="NCBI Taxonomy" id="171865"/>
    <lineage>
        <taxon>Bacteria</taxon>
        <taxon>Pseudomonadati</taxon>
        <taxon>Pseudomonadota</taxon>
        <taxon>Betaproteobacteria</taxon>
        <taxon>Nitrosomonadales</taxon>
        <taxon>Sulfuricellaceae</taxon>
        <taxon>Sulfuriferula</taxon>
    </lineage>
</organism>
<evidence type="ECO:0000313" key="12">
    <source>
        <dbReference type="EMBL" id="GEP29328.1"/>
    </source>
</evidence>
<keyword evidence="7 10" id="KW-0378">Hydrolase</keyword>
<comment type="caution">
    <text evidence="12">The sequence shown here is derived from an EMBL/GenBank/DDBJ whole genome shotgun (WGS) entry which is preliminary data.</text>
</comment>
<dbReference type="AlphaFoldDB" id="A0A512L4C2"/>
<evidence type="ECO:0000256" key="7">
    <source>
        <dbReference type="ARBA" id="ARBA00022801"/>
    </source>
</evidence>
<dbReference type="InterPro" id="IPR007439">
    <property type="entry name" value="Chemotax_Pase_CheZ"/>
</dbReference>
<evidence type="ECO:0000256" key="4">
    <source>
        <dbReference type="ARBA" id="ARBA00022490"/>
    </source>
</evidence>
<dbReference type="NCBIfam" id="NF008368">
    <property type="entry name" value="PRK11166.1"/>
    <property type="match status" value="1"/>
</dbReference>
<dbReference type="Gene3D" id="1.10.287.500">
    <property type="entry name" value="Helix hairpin bin"/>
    <property type="match status" value="1"/>
</dbReference>